<dbReference type="AlphaFoldDB" id="A0A202E477"/>
<dbReference type="Proteomes" id="UP000196084">
    <property type="component" value="Unassembled WGS sequence"/>
</dbReference>
<dbReference type="PANTHER" id="PTHR46268">
    <property type="entry name" value="STRESS RESPONSE PROTEIN NHAX"/>
    <property type="match status" value="1"/>
</dbReference>
<keyword evidence="4" id="KW-1185">Reference proteome</keyword>
<dbReference type="RefSeq" id="WP_087715470.1">
    <property type="nucleotide sequence ID" value="NZ_MWPH01000004.1"/>
</dbReference>
<dbReference type="PANTHER" id="PTHR46268:SF6">
    <property type="entry name" value="UNIVERSAL STRESS PROTEIN UP12"/>
    <property type="match status" value="1"/>
</dbReference>
<dbReference type="CDD" id="cd00293">
    <property type="entry name" value="USP-like"/>
    <property type="match status" value="2"/>
</dbReference>
<dbReference type="Gene3D" id="3.40.50.620">
    <property type="entry name" value="HUPs"/>
    <property type="match status" value="1"/>
</dbReference>
<feature type="domain" description="UspA" evidence="2">
    <location>
        <begin position="10"/>
        <end position="142"/>
    </location>
</feature>
<proteinExistence type="inferred from homology"/>
<accession>A0A202E477</accession>
<dbReference type="EMBL" id="MWPH01000004">
    <property type="protein sequence ID" value="OVE83093.1"/>
    <property type="molecule type" value="Genomic_DNA"/>
</dbReference>
<feature type="domain" description="UspA" evidence="2">
    <location>
        <begin position="154"/>
        <end position="275"/>
    </location>
</feature>
<organism evidence="3 4">
    <name type="scientific">Natronolimnobius baerhuensis</name>
    <dbReference type="NCBI Taxonomy" id="253108"/>
    <lineage>
        <taxon>Archaea</taxon>
        <taxon>Methanobacteriati</taxon>
        <taxon>Methanobacteriota</taxon>
        <taxon>Stenosarchaea group</taxon>
        <taxon>Halobacteria</taxon>
        <taxon>Halobacteriales</taxon>
        <taxon>Natrialbaceae</taxon>
        <taxon>Natronolimnobius</taxon>
    </lineage>
</organism>
<name>A0A202E477_9EURY</name>
<comment type="caution">
    <text evidence="3">The sequence shown here is derived from an EMBL/GenBank/DDBJ whole genome shotgun (WGS) entry which is preliminary data.</text>
</comment>
<sequence>MVPWSTDSTETVVVPIANTETATRQLETAVEFAADRSARIVLVYICQVPPQLSLQDGRRYLLTDDDEELLADAAASVETQGIPVETRIRLARGVARGIVGAVEDYANPTLFLGWRGRPPRQNVILGSYVDRVLRDAECDVLVKRIKTPTGDVDDILVPVSTGPHAAFAAETAASLARANDASVTLLHVVDADDADIAKTDARALLAEMAASLEDVPSVDRQLVEAADVAGTITDWSATHDVTVLGVSRGGLLQRRLLGSISRAVGRHAAGTVILAKRHDPVPSRLKRLFS</sequence>
<protein>
    <submittedName>
        <fullName evidence="3">Universal stress protein UspA</fullName>
    </submittedName>
</protein>
<comment type="similarity">
    <text evidence="1">Belongs to the universal stress protein A family.</text>
</comment>
<reference evidence="3 4" key="1">
    <citation type="submission" date="2017-02" db="EMBL/GenBank/DDBJ databases">
        <title>Natronthermophilus aegyptiacus gen. nov.,sp. nov., an aerobic, extremely halophilic alkalithermophilic archaeon isolated from the athalassohaline Wadi An Natrun, Egypt.</title>
        <authorList>
            <person name="Zhao B."/>
        </authorList>
    </citation>
    <scope>NUCLEOTIDE SEQUENCE [LARGE SCALE GENOMIC DNA]</scope>
    <source>
        <strain evidence="3 4">CGMCC 1.3597</strain>
    </source>
</reference>
<evidence type="ECO:0000313" key="4">
    <source>
        <dbReference type="Proteomes" id="UP000196084"/>
    </source>
</evidence>
<evidence type="ECO:0000313" key="3">
    <source>
        <dbReference type="EMBL" id="OVE83093.1"/>
    </source>
</evidence>
<dbReference type="InterPro" id="IPR006016">
    <property type="entry name" value="UspA"/>
</dbReference>
<evidence type="ECO:0000259" key="2">
    <source>
        <dbReference type="Pfam" id="PF00582"/>
    </source>
</evidence>
<dbReference type="Pfam" id="PF00582">
    <property type="entry name" value="Usp"/>
    <property type="match status" value="2"/>
</dbReference>
<dbReference type="SUPFAM" id="SSF52402">
    <property type="entry name" value="Adenine nucleotide alpha hydrolases-like"/>
    <property type="match status" value="2"/>
</dbReference>
<evidence type="ECO:0000256" key="1">
    <source>
        <dbReference type="ARBA" id="ARBA00008791"/>
    </source>
</evidence>
<dbReference type="OrthoDB" id="43026at2157"/>
<dbReference type="InterPro" id="IPR014729">
    <property type="entry name" value="Rossmann-like_a/b/a_fold"/>
</dbReference>
<gene>
    <name evidence="3" type="ORF">B2G88_16910</name>
</gene>
<dbReference type="Gene3D" id="3.40.50.12370">
    <property type="match status" value="1"/>
</dbReference>